<reference evidence="7" key="1">
    <citation type="journal article" date="2021" name="J Fungi (Basel)">
        <title>Genomic and Metabolomic Analyses of the Marine Fungus Emericellopsis cladophorae: Insights into Saltwater Adaptability Mechanisms and Its Biosynthetic Potential.</title>
        <authorList>
            <person name="Goncalves M.F.M."/>
            <person name="Hilario S."/>
            <person name="Van de Peer Y."/>
            <person name="Esteves A.C."/>
            <person name="Alves A."/>
        </authorList>
    </citation>
    <scope>NUCLEOTIDE SEQUENCE</scope>
    <source>
        <strain evidence="7">MUM 19.33</strain>
    </source>
</reference>
<feature type="site" description="Contributes to redox potential value" evidence="4">
    <location>
        <position position="32"/>
    </location>
</feature>
<dbReference type="AlphaFoldDB" id="A0A9P9Y3P1"/>
<feature type="site" description="Deprotonates C-terminal active site Cys" evidence="4">
    <location>
        <position position="25"/>
    </location>
</feature>
<dbReference type="PANTHER" id="PTHR46115">
    <property type="entry name" value="THIOREDOXIN-LIKE PROTEIN 1"/>
    <property type="match status" value="1"/>
</dbReference>
<dbReference type="InterPro" id="IPR036249">
    <property type="entry name" value="Thioredoxin-like_sf"/>
</dbReference>
<dbReference type="PRINTS" id="PR00421">
    <property type="entry name" value="THIOREDOXIN"/>
</dbReference>
<dbReference type="OrthoDB" id="10263751at2759"/>
<dbReference type="CDD" id="cd02947">
    <property type="entry name" value="TRX_family"/>
    <property type="match status" value="1"/>
</dbReference>
<comment type="similarity">
    <text evidence="1 3">Belongs to the thioredoxin family.</text>
</comment>
<reference evidence="7" key="2">
    <citation type="submission" date="2022-07" db="EMBL/GenBank/DDBJ databases">
        <authorList>
            <person name="Goncalves M.F.M."/>
            <person name="Hilario S."/>
            <person name="Van De Peer Y."/>
            <person name="Esteves A.C."/>
            <person name="Alves A."/>
        </authorList>
    </citation>
    <scope>NUCLEOTIDE SEQUENCE</scope>
    <source>
        <strain evidence="7">MUM 19.33</strain>
    </source>
</reference>
<evidence type="ECO:0000256" key="4">
    <source>
        <dbReference type="PIRSR" id="PIRSR000077-1"/>
    </source>
</evidence>
<comment type="caution">
    <text evidence="7">The sequence shown here is derived from an EMBL/GenBank/DDBJ whole genome shotgun (WGS) entry which is preliminary data.</text>
</comment>
<protein>
    <recommendedName>
        <fullName evidence="3">Thioredoxin</fullName>
    </recommendedName>
</protein>
<dbReference type="GeneID" id="75827453"/>
<dbReference type="EMBL" id="JAGIXG020000011">
    <property type="protein sequence ID" value="KAI6782791.1"/>
    <property type="molecule type" value="Genomic_DNA"/>
</dbReference>
<dbReference type="InterPro" id="IPR005746">
    <property type="entry name" value="Thioredoxin"/>
</dbReference>
<name>A0A9P9Y3P1_9HYPO</name>
<dbReference type="SUPFAM" id="SSF52833">
    <property type="entry name" value="Thioredoxin-like"/>
    <property type="match status" value="1"/>
</dbReference>
<dbReference type="PROSITE" id="PS51352">
    <property type="entry name" value="THIOREDOXIN_2"/>
    <property type="match status" value="1"/>
</dbReference>
<gene>
    <name evidence="7" type="ORF">J7T54_000934</name>
</gene>
<feature type="site" description="Contributes to redox potential value" evidence="4">
    <location>
        <position position="33"/>
    </location>
</feature>
<proteinExistence type="inferred from homology"/>
<dbReference type="InterPro" id="IPR017937">
    <property type="entry name" value="Thioredoxin_CS"/>
</dbReference>
<feature type="active site" description="Nucleophile" evidence="4">
    <location>
        <position position="31"/>
    </location>
</feature>
<organism evidence="7 8">
    <name type="scientific">Emericellopsis cladophorae</name>
    <dbReference type="NCBI Taxonomy" id="2686198"/>
    <lineage>
        <taxon>Eukaryota</taxon>
        <taxon>Fungi</taxon>
        <taxon>Dikarya</taxon>
        <taxon>Ascomycota</taxon>
        <taxon>Pezizomycotina</taxon>
        <taxon>Sordariomycetes</taxon>
        <taxon>Hypocreomycetidae</taxon>
        <taxon>Hypocreales</taxon>
        <taxon>Bionectriaceae</taxon>
        <taxon>Emericellopsis</taxon>
    </lineage>
</organism>
<sequence length="107" mass="11670">MVVHNVNTVGEFRAAIADHEKVLVDCFATWCGPCKAIAPILADMSNEEAYKDVYFIKLDVDEVPDAAQELGVKAMPTFYFFKNGEKVDDMMGANPAGLKSKAQALLA</sequence>
<dbReference type="PROSITE" id="PS00194">
    <property type="entry name" value="THIOREDOXIN_1"/>
    <property type="match status" value="1"/>
</dbReference>
<dbReference type="Gene3D" id="3.40.30.10">
    <property type="entry name" value="Glutaredoxin"/>
    <property type="match status" value="1"/>
</dbReference>
<evidence type="ECO:0000256" key="1">
    <source>
        <dbReference type="ARBA" id="ARBA00008987"/>
    </source>
</evidence>
<feature type="domain" description="Thioredoxin" evidence="6">
    <location>
        <begin position="1"/>
        <end position="107"/>
    </location>
</feature>
<dbReference type="RefSeq" id="XP_051363647.1">
    <property type="nucleotide sequence ID" value="XM_051504975.1"/>
</dbReference>
<accession>A0A9P9Y3P1</accession>
<keyword evidence="8" id="KW-1185">Reference proteome</keyword>
<keyword evidence="2 5" id="KW-1015">Disulfide bond</keyword>
<dbReference type="GO" id="GO:0015035">
    <property type="term" value="F:protein-disulfide reductase activity"/>
    <property type="evidence" value="ECO:0007669"/>
    <property type="project" value="InterPro"/>
</dbReference>
<dbReference type="PIRSF" id="PIRSF000077">
    <property type="entry name" value="Thioredoxin"/>
    <property type="match status" value="1"/>
</dbReference>
<evidence type="ECO:0000256" key="5">
    <source>
        <dbReference type="PIRSR" id="PIRSR000077-4"/>
    </source>
</evidence>
<keyword evidence="5" id="KW-0676">Redox-active center</keyword>
<dbReference type="Proteomes" id="UP001055219">
    <property type="component" value="Unassembled WGS sequence"/>
</dbReference>
<evidence type="ECO:0000313" key="8">
    <source>
        <dbReference type="Proteomes" id="UP001055219"/>
    </source>
</evidence>
<evidence type="ECO:0000256" key="2">
    <source>
        <dbReference type="ARBA" id="ARBA00023157"/>
    </source>
</evidence>
<feature type="active site" description="Nucleophile" evidence="4">
    <location>
        <position position="34"/>
    </location>
</feature>
<evidence type="ECO:0000259" key="6">
    <source>
        <dbReference type="PROSITE" id="PS51352"/>
    </source>
</evidence>
<dbReference type="InterPro" id="IPR013766">
    <property type="entry name" value="Thioredoxin_domain"/>
</dbReference>
<dbReference type="Pfam" id="PF00085">
    <property type="entry name" value="Thioredoxin"/>
    <property type="match status" value="1"/>
</dbReference>
<feature type="disulfide bond" description="Redox-active" evidence="5">
    <location>
        <begin position="31"/>
        <end position="34"/>
    </location>
</feature>
<evidence type="ECO:0000313" key="7">
    <source>
        <dbReference type="EMBL" id="KAI6782791.1"/>
    </source>
</evidence>
<evidence type="ECO:0000256" key="3">
    <source>
        <dbReference type="PIRNR" id="PIRNR000077"/>
    </source>
</evidence>
<dbReference type="FunFam" id="3.40.30.10:FF:000245">
    <property type="entry name" value="Thioredoxin"/>
    <property type="match status" value="1"/>
</dbReference>